<comment type="caution">
    <text evidence="2">The sequence shown here is derived from an EMBL/GenBank/DDBJ whole genome shotgun (WGS) entry which is preliminary data.</text>
</comment>
<dbReference type="SUPFAM" id="SSF158682">
    <property type="entry name" value="TerB-like"/>
    <property type="match status" value="1"/>
</dbReference>
<sequence length="65" mass="7004">MELAMSQVRCRTALNGHGTELFTTEQAAHFVESMHAVAAADGEISEEEVAEIRVVAEELGFPQSA</sequence>
<organism evidence="2 3">
    <name type="scientific">Halioglobus japonicus</name>
    <dbReference type="NCBI Taxonomy" id="930805"/>
    <lineage>
        <taxon>Bacteria</taxon>
        <taxon>Pseudomonadati</taxon>
        <taxon>Pseudomonadota</taxon>
        <taxon>Gammaproteobacteria</taxon>
        <taxon>Cellvibrionales</taxon>
        <taxon>Halieaceae</taxon>
        <taxon>Halioglobus</taxon>
    </lineage>
</organism>
<dbReference type="InterPro" id="IPR007791">
    <property type="entry name" value="DjlA_N"/>
</dbReference>
<feature type="domain" description="Co-chaperone DjlA N-terminal" evidence="1">
    <location>
        <begin position="21"/>
        <end position="64"/>
    </location>
</feature>
<dbReference type="RefSeq" id="WP_084200102.1">
    <property type="nucleotide sequence ID" value="NZ_CP019450.1"/>
</dbReference>
<dbReference type="InterPro" id="IPR029024">
    <property type="entry name" value="TerB-like"/>
</dbReference>
<dbReference type="AlphaFoldDB" id="A0AAP8MHQ4"/>
<proteinExistence type="predicted"/>
<keyword evidence="3" id="KW-1185">Reference proteome</keyword>
<protein>
    <recommendedName>
        <fullName evidence="1">Co-chaperone DjlA N-terminal domain-containing protein</fullName>
    </recommendedName>
</protein>
<gene>
    <name evidence="2" type="ORF">C0029_04835</name>
</gene>
<dbReference type="Gene3D" id="1.10.3680.10">
    <property type="entry name" value="TerB-like"/>
    <property type="match status" value="1"/>
</dbReference>
<dbReference type="Pfam" id="PF05099">
    <property type="entry name" value="TerB"/>
    <property type="match status" value="1"/>
</dbReference>
<evidence type="ECO:0000313" key="2">
    <source>
        <dbReference type="EMBL" id="PLW87894.1"/>
    </source>
</evidence>
<evidence type="ECO:0000259" key="1">
    <source>
        <dbReference type="Pfam" id="PF05099"/>
    </source>
</evidence>
<reference evidence="2 3" key="1">
    <citation type="submission" date="2018-01" db="EMBL/GenBank/DDBJ databases">
        <title>The draft genome sequence of Halioglobus japonicus S1-36.</title>
        <authorList>
            <person name="Du Z.-J."/>
            <person name="Shi M.-J."/>
        </authorList>
    </citation>
    <scope>NUCLEOTIDE SEQUENCE [LARGE SCALE GENOMIC DNA]</scope>
    <source>
        <strain evidence="2 3">S1-36</strain>
    </source>
</reference>
<name>A0AAP8MHQ4_9GAMM</name>
<dbReference type="KEGG" id="hja:BST95_13355"/>
<dbReference type="Proteomes" id="UP000235162">
    <property type="component" value="Unassembled WGS sequence"/>
</dbReference>
<dbReference type="EMBL" id="PKUR01000001">
    <property type="protein sequence ID" value="PLW87894.1"/>
    <property type="molecule type" value="Genomic_DNA"/>
</dbReference>
<evidence type="ECO:0000313" key="3">
    <source>
        <dbReference type="Proteomes" id="UP000235162"/>
    </source>
</evidence>
<accession>A0AAP8MHQ4</accession>